<evidence type="ECO:0000313" key="1">
    <source>
        <dbReference type="EMBL" id="CAE6418307.1"/>
    </source>
</evidence>
<accession>A0A8H2X603</accession>
<gene>
    <name evidence="1" type="ORF">RDB_LOCUS19870</name>
</gene>
<organism evidence="1 2">
    <name type="scientific">Rhizoctonia solani</name>
    <dbReference type="NCBI Taxonomy" id="456999"/>
    <lineage>
        <taxon>Eukaryota</taxon>
        <taxon>Fungi</taxon>
        <taxon>Dikarya</taxon>
        <taxon>Basidiomycota</taxon>
        <taxon>Agaricomycotina</taxon>
        <taxon>Agaricomycetes</taxon>
        <taxon>Cantharellales</taxon>
        <taxon>Ceratobasidiaceae</taxon>
        <taxon>Rhizoctonia</taxon>
    </lineage>
</organism>
<dbReference type="Proteomes" id="UP000663888">
    <property type="component" value="Unassembled WGS sequence"/>
</dbReference>
<reference evidence="1" key="1">
    <citation type="submission" date="2021-01" db="EMBL/GenBank/DDBJ databases">
        <authorList>
            <person name="Kaushik A."/>
        </authorList>
    </citation>
    <scope>NUCLEOTIDE SEQUENCE</scope>
    <source>
        <strain evidence="1">AG4-R118</strain>
    </source>
</reference>
<sequence length="536" mass="57637">MPLDMAAITGPSGILSLDGLVNPFVASDPPEPTTFAETLLLDSTSFLRGLLRAGQQGHNSSIQYAIATAGPVTVISHPATSRNVGVIRWASGENGKRTTIETEGLVLTLDAWVKVTDWGSTKRFQRYGTQPWIKWTEKRGRWQAVDLDRRVLAVLVSRKSALGTRLKLTSTGLLHADAVILTALITVSGPYDWKRHPPTPAEPSSDLPSYGQAPFTRPLASLTGLLPPDGGRAVHSAPNLAIPRPAPLPVPDQPVVLTLSTHQLLSGVFSNGDRPEVVITTVGPHTTIARYVQAEDETERRLQRISNIEWVSSSWKGKRLTRLRMHGQKKIVDEIMYSSSPFFEKRERRFGAPGFLPWITWTEGSSRTSSSLSLATSASSSSIRYTCRSHPDGRPLATLSRRITSAGTSLELTPEGWDLLDSIILTALLVLCGSHDWKRVSGIGVSIHGHEPDRAASIDVMAVGEEMITGLDGWASPPDLVELSPGAGSGYLSPAIGDGSGVLTPARGYGMGSLTPMMASVHVTPAPSRPSSPPPY</sequence>
<evidence type="ECO:0000313" key="2">
    <source>
        <dbReference type="Proteomes" id="UP000663888"/>
    </source>
</evidence>
<proteinExistence type="predicted"/>
<dbReference type="EMBL" id="CAJMWX010000480">
    <property type="protein sequence ID" value="CAE6418307.1"/>
    <property type="molecule type" value="Genomic_DNA"/>
</dbReference>
<name>A0A8H2X603_9AGAM</name>
<comment type="caution">
    <text evidence="1">The sequence shown here is derived from an EMBL/GenBank/DDBJ whole genome shotgun (WGS) entry which is preliminary data.</text>
</comment>
<dbReference type="AlphaFoldDB" id="A0A8H2X603"/>
<protein>
    <submittedName>
        <fullName evidence="1">Uncharacterized protein</fullName>
    </submittedName>
</protein>